<feature type="region of interest" description="Disordered" evidence="1">
    <location>
        <begin position="84"/>
        <end position="116"/>
    </location>
</feature>
<evidence type="ECO:0000256" key="1">
    <source>
        <dbReference type="SAM" id="MobiDB-lite"/>
    </source>
</evidence>
<dbReference type="AlphaFoldDB" id="A0A9P7BKG5"/>
<accession>A0A9P7BKG5</accession>
<keyword evidence="3" id="KW-1185">Reference proteome</keyword>
<evidence type="ECO:0000313" key="2">
    <source>
        <dbReference type="EMBL" id="KAG1294360.1"/>
    </source>
</evidence>
<organism evidence="2 3">
    <name type="scientific">Rhizopus oryzae</name>
    <name type="common">Mucormycosis agent</name>
    <name type="synonym">Rhizopus arrhizus var. delemar</name>
    <dbReference type="NCBI Taxonomy" id="64495"/>
    <lineage>
        <taxon>Eukaryota</taxon>
        <taxon>Fungi</taxon>
        <taxon>Fungi incertae sedis</taxon>
        <taxon>Mucoromycota</taxon>
        <taxon>Mucoromycotina</taxon>
        <taxon>Mucoromycetes</taxon>
        <taxon>Mucorales</taxon>
        <taxon>Mucorineae</taxon>
        <taxon>Rhizopodaceae</taxon>
        <taxon>Rhizopus</taxon>
    </lineage>
</organism>
<evidence type="ECO:0000313" key="3">
    <source>
        <dbReference type="Proteomes" id="UP000716291"/>
    </source>
</evidence>
<reference evidence="2" key="1">
    <citation type="journal article" date="2020" name="Microb. Genom.">
        <title>Genetic diversity of clinical and environmental Mucorales isolates obtained from an investigation of mucormycosis cases among solid organ transplant recipients.</title>
        <authorList>
            <person name="Nguyen M.H."/>
            <person name="Kaul D."/>
            <person name="Muto C."/>
            <person name="Cheng S.J."/>
            <person name="Richter R.A."/>
            <person name="Bruno V.M."/>
            <person name="Liu G."/>
            <person name="Beyhan S."/>
            <person name="Sundermann A.J."/>
            <person name="Mounaud S."/>
            <person name="Pasculle A.W."/>
            <person name="Nierman W.C."/>
            <person name="Driscoll E."/>
            <person name="Cumbie R."/>
            <person name="Clancy C.J."/>
            <person name="Dupont C.L."/>
        </authorList>
    </citation>
    <scope>NUCLEOTIDE SEQUENCE</scope>
    <source>
        <strain evidence="2">GL11</strain>
    </source>
</reference>
<feature type="compositionally biased region" description="Low complexity" evidence="1">
    <location>
        <begin position="92"/>
        <end position="103"/>
    </location>
</feature>
<name>A0A9P7BKG5_RHIOR</name>
<dbReference type="Proteomes" id="UP000716291">
    <property type="component" value="Unassembled WGS sequence"/>
</dbReference>
<feature type="compositionally biased region" description="Low complexity" evidence="1">
    <location>
        <begin position="9"/>
        <end position="32"/>
    </location>
</feature>
<feature type="compositionally biased region" description="Polar residues" evidence="1">
    <location>
        <begin position="104"/>
        <end position="116"/>
    </location>
</feature>
<comment type="caution">
    <text evidence="2">The sequence shown here is derived from an EMBL/GenBank/DDBJ whole genome shotgun (WGS) entry which is preliminary data.</text>
</comment>
<feature type="region of interest" description="Disordered" evidence="1">
    <location>
        <begin position="1"/>
        <end position="32"/>
    </location>
</feature>
<sequence length="127" mass="13444">MNGTYNAYSSPQASIPSAPQNISPPQQQQHQHNIAQLLSTAMNGNPLLGHIVANQASAANNSNVINDNNQLRNILTNYQLLTSQSSPNQGRATTASATPTSTAVVNNDPSATIPNSNSYNLTTMARQ</sequence>
<protein>
    <submittedName>
        <fullName evidence="2">Uncharacterized protein</fullName>
    </submittedName>
</protein>
<gene>
    <name evidence="2" type="ORF">G6F64_013441</name>
</gene>
<dbReference type="EMBL" id="JAANQT010005517">
    <property type="protein sequence ID" value="KAG1294360.1"/>
    <property type="molecule type" value="Genomic_DNA"/>
</dbReference>
<proteinExistence type="predicted"/>